<proteinExistence type="predicted"/>
<gene>
    <name evidence="3" type="ORF">WQQ_05860</name>
</gene>
<dbReference type="EMBL" id="AKGD01000001">
    <property type="protein sequence ID" value="EIT70449.1"/>
    <property type="molecule type" value="Genomic_DNA"/>
</dbReference>
<comment type="caution">
    <text evidence="3">The sequence shown here is derived from an EMBL/GenBank/DDBJ whole genome shotgun (WGS) entry which is preliminary data.</text>
</comment>
<dbReference type="RefSeq" id="WP_007183542.1">
    <property type="nucleotide sequence ID" value="NZ_AKGD01000001.1"/>
</dbReference>
<name>I7ZEZ8_9GAMM</name>
<accession>I7ZEZ8</accession>
<sequence>MDFESLMQSIQPVDGGWGLRLTEDWLQGRSAYGGLQVAIVLKAMRALIPDGAPLRTVQVTFLAPVPASEDLRAHATILRAGKNATHIEGRLQLGGQLLCLVIGVFGATRQSAVRIRPAQPEVPAGKIITLPQIKGVTPDFLQHFDVRWLHGGLPYSGASEAKAVIEVGFKHSGTVTELHLPAIADVIPPLAITLLRKPAPGSSMTWMLELLADRYDHLPLQGWRFDAEVLSAADGYTSQTAMIWAPDGSPAMLSRQSMVVFG</sequence>
<dbReference type="Pfam" id="PF13622">
    <property type="entry name" value="4HBT_3"/>
    <property type="match status" value="1"/>
</dbReference>
<dbReference type="STRING" id="1172194.WQQ_05860"/>
<protein>
    <recommendedName>
        <fullName evidence="5">Thioesterase family protein</fullName>
    </recommendedName>
</protein>
<dbReference type="InterPro" id="IPR049449">
    <property type="entry name" value="TesB_ACOT8-like_N"/>
</dbReference>
<feature type="domain" description="Acyl-CoA thioesterase-like N-terminal HotDog" evidence="1">
    <location>
        <begin position="22"/>
        <end position="100"/>
    </location>
</feature>
<keyword evidence="4" id="KW-1185">Reference proteome</keyword>
<evidence type="ECO:0000259" key="1">
    <source>
        <dbReference type="Pfam" id="PF13622"/>
    </source>
</evidence>
<dbReference type="Pfam" id="PF20789">
    <property type="entry name" value="4HBT_3C"/>
    <property type="match status" value="1"/>
</dbReference>
<dbReference type="InterPro" id="IPR042171">
    <property type="entry name" value="Acyl-CoA_hotdog"/>
</dbReference>
<dbReference type="Gene3D" id="2.40.160.210">
    <property type="entry name" value="Acyl-CoA thioesterase, double hotdog domain"/>
    <property type="match status" value="1"/>
</dbReference>
<organism evidence="3 4">
    <name type="scientific">Hydrocarboniphaga effusa AP103</name>
    <dbReference type="NCBI Taxonomy" id="1172194"/>
    <lineage>
        <taxon>Bacteria</taxon>
        <taxon>Pseudomonadati</taxon>
        <taxon>Pseudomonadota</taxon>
        <taxon>Gammaproteobacteria</taxon>
        <taxon>Nevskiales</taxon>
        <taxon>Nevskiaceae</taxon>
        <taxon>Hydrocarboniphaga</taxon>
    </lineage>
</organism>
<dbReference type="InterPro" id="IPR029069">
    <property type="entry name" value="HotDog_dom_sf"/>
</dbReference>
<evidence type="ECO:0008006" key="5">
    <source>
        <dbReference type="Google" id="ProtNLM"/>
    </source>
</evidence>
<dbReference type="SUPFAM" id="SSF54637">
    <property type="entry name" value="Thioesterase/thiol ester dehydrase-isomerase"/>
    <property type="match status" value="2"/>
</dbReference>
<feature type="domain" description="Acyl-CoA thioesterase-like C-terminal" evidence="2">
    <location>
        <begin position="130"/>
        <end position="260"/>
    </location>
</feature>
<dbReference type="AlphaFoldDB" id="I7ZEZ8"/>
<dbReference type="Proteomes" id="UP000003704">
    <property type="component" value="Unassembled WGS sequence"/>
</dbReference>
<dbReference type="InterPro" id="IPR049450">
    <property type="entry name" value="ACOT8-like_C"/>
</dbReference>
<evidence type="ECO:0000313" key="3">
    <source>
        <dbReference type="EMBL" id="EIT70449.1"/>
    </source>
</evidence>
<reference evidence="3 4" key="1">
    <citation type="journal article" date="2012" name="J. Bacteriol.">
        <title>Genome Sequence of n-Alkane-Degrading Hydrocarboniphaga effusa Strain AP103T (ATCC BAA-332T).</title>
        <authorList>
            <person name="Chang H.K."/>
            <person name="Zylstra G.J."/>
            <person name="Chae J.C."/>
        </authorList>
    </citation>
    <scope>NUCLEOTIDE SEQUENCE [LARGE SCALE GENOMIC DNA]</scope>
    <source>
        <strain evidence="3 4">AP103</strain>
    </source>
</reference>
<evidence type="ECO:0000313" key="4">
    <source>
        <dbReference type="Proteomes" id="UP000003704"/>
    </source>
</evidence>
<evidence type="ECO:0000259" key="2">
    <source>
        <dbReference type="Pfam" id="PF20789"/>
    </source>
</evidence>